<gene>
    <name evidence="1" type="primary">thiL</name>
    <name evidence="4" type="ORF">J2S67_000944</name>
</gene>
<keyword evidence="1" id="KW-0460">Magnesium</keyword>
<comment type="function">
    <text evidence="1">Catalyzes the ATP-dependent phosphorylation of thiamine-monophosphate (TMP) to form thiamine-pyrophosphate (TPP), the active form of vitamin B1.</text>
</comment>
<dbReference type="InterPro" id="IPR016188">
    <property type="entry name" value="PurM-like_N"/>
</dbReference>
<feature type="binding site" evidence="1">
    <location>
        <position position="369"/>
    </location>
    <ligand>
        <name>substrate</name>
    </ligand>
</feature>
<dbReference type="EMBL" id="JAVDXX010000001">
    <property type="protein sequence ID" value="MDR7293676.1"/>
    <property type="molecule type" value="Genomic_DNA"/>
</dbReference>
<keyword evidence="1" id="KW-0547">Nucleotide-binding</keyword>
<feature type="binding site" evidence="1">
    <location>
        <position position="53"/>
    </location>
    <ligand>
        <name>Mg(2+)</name>
        <dbReference type="ChEBI" id="CHEBI:18420"/>
        <label>3</label>
    </ligand>
</feature>
<feature type="binding site" evidence="1">
    <location>
        <position position="102"/>
    </location>
    <ligand>
        <name>Mg(2+)</name>
        <dbReference type="ChEBI" id="CHEBI:18420"/>
        <label>4</label>
    </ligand>
</feature>
<evidence type="ECO:0000256" key="1">
    <source>
        <dbReference type="HAMAP-Rule" id="MF_02128"/>
    </source>
</evidence>
<keyword evidence="5" id="KW-1185">Reference proteome</keyword>
<evidence type="ECO:0000259" key="3">
    <source>
        <dbReference type="Pfam" id="PF02769"/>
    </source>
</evidence>
<name>A0ABU1Z1M4_9MICC</name>
<dbReference type="PANTHER" id="PTHR30270:SF0">
    <property type="entry name" value="THIAMINE-MONOPHOSPHATE KINASE"/>
    <property type="match status" value="1"/>
</dbReference>
<proteinExistence type="inferred from homology"/>
<keyword evidence="1" id="KW-0784">Thiamine biosynthesis</keyword>
<protein>
    <recommendedName>
        <fullName evidence="1">Thiamine-monophosphate kinase</fullName>
        <shortName evidence="1">TMP kinase</shortName>
        <shortName evidence="1">Thiamine-phosphate kinase</shortName>
        <ecNumber evidence="1">2.7.4.16</ecNumber>
    </recommendedName>
</protein>
<evidence type="ECO:0000313" key="4">
    <source>
        <dbReference type="EMBL" id="MDR7293676.1"/>
    </source>
</evidence>
<comment type="miscellaneous">
    <text evidence="1">Reaction mechanism of ThiL seems to utilize a direct, inline transfer of the gamma-phosphate of ATP to TMP rather than a phosphorylated enzyme intermediate.</text>
</comment>
<dbReference type="HAMAP" id="MF_02128">
    <property type="entry name" value="TMP_kinase"/>
    <property type="match status" value="1"/>
</dbReference>
<dbReference type="Proteomes" id="UP001180715">
    <property type="component" value="Unassembled WGS sequence"/>
</dbReference>
<feature type="binding site" evidence="1">
    <location>
        <position position="179"/>
    </location>
    <ligand>
        <name>ATP</name>
        <dbReference type="ChEBI" id="CHEBI:30616"/>
    </ligand>
</feature>
<feature type="binding site" evidence="1">
    <location>
        <position position="68"/>
    </location>
    <ligand>
        <name>Mg(2+)</name>
        <dbReference type="ChEBI" id="CHEBI:18420"/>
        <label>2</label>
    </ligand>
</feature>
<feature type="binding site" evidence="1">
    <location>
        <position position="102"/>
    </location>
    <ligand>
        <name>Mg(2+)</name>
        <dbReference type="ChEBI" id="CHEBI:18420"/>
        <label>3</label>
    </ligand>
</feature>
<comment type="pathway">
    <text evidence="1">Cofactor biosynthesis; thiamine diphosphate biosynthesis; thiamine diphosphate from thiamine phosphate: step 1/1.</text>
</comment>
<keyword evidence="1 4" id="KW-0418">Kinase</keyword>
<dbReference type="Gene3D" id="3.30.1330.10">
    <property type="entry name" value="PurM-like, N-terminal domain"/>
    <property type="match status" value="1"/>
</dbReference>
<dbReference type="PANTHER" id="PTHR30270">
    <property type="entry name" value="THIAMINE-MONOPHOSPHATE KINASE"/>
    <property type="match status" value="1"/>
</dbReference>
<dbReference type="Gene3D" id="3.90.650.10">
    <property type="entry name" value="PurM-like C-terminal domain"/>
    <property type="match status" value="1"/>
</dbReference>
<keyword evidence="1" id="KW-0479">Metal-binding</keyword>
<sequence>MGTVSGLGEAAIIASINRAFAPNASSAGSVNSAVQGPDEARGRGAVLVGNGDDAAVLAANARLVLTMDTSVEGQDFMQAWPSGVETSPRLLGFKCAAQNLSDINAMGGRARFLLMSLSLSKNVAASWPSEFAAGMRDACEVLGAEGVELLGGDVSAAEAISITITAVGELDSKARPIVRNAARPGDQLYIAGRLPGTSGTALNRLLDSRTQQEPSLEHMPRQHAQPDEDELARALEAHFMPTPPLELGPALAAAGHRIAGIDVSDGLVRDATRIAEASGVDMVLDEAAIERMAAQLGQAWALQSAEARHNVLYGGEEFNLLFTVPAGTELPQLPGVSIVRIGEVTQLNQAGRQSGIYLEGQRLDENLGFDHYSTDKP</sequence>
<dbReference type="Pfam" id="PF02769">
    <property type="entry name" value="AIRS_C"/>
    <property type="match status" value="1"/>
</dbReference>
<dbReference type="SUPFAM" id="SSF56042">
    <property type="entry name" value="PurM C-terminal domain-like"/>
    <property type="match status" value="1"/>
</dbReference>
<feature type="binding site" evidence="1">
    <location>
        <position position="66"/>
    </location>
    <ligand>
        <name>Mg(2+)</name>
        <dbReference type="ChEBI" id="CHEBI:18420"/>
        <label>4</label>
    </ligand>
</feature>
<dbReference type="InterPro" id="IPR036676">
    <property type="entry name" value="PurM-like_C_sf"/>
</dbReference>
<keyword evidence="1" id="KW-0067">ATP-binding</keyword>
<dbReference type="EC" id="2.7.4.16" evidence="1"/>
<feature type="binding site" evidence="1">
    <location>
        <position position="316"/>
    </location>
    <ligand>
        <name>substrate</name>
    </ligand>
</feature>
<feature type="binding site" evidence="1">
    <location>
        <position position="265"/>
    </location>
    <ligand>
        <name>Mg(2+)</name>
        <dbReference type="ChEBI" id="CHEBI:18420"/>
        <label>5</label>
    </ligand>
</feature>
<evidence type="ECO:0000313" key="5">
    <source>
        <dbReference type="Proteomes" id="UP001180715"/>
    </source>
</evidence>
<organism evidence="4 5">
    <name type="scientific">Pseudoglutamicibacter albus</name>
    <dbReference type="NCBI Taxonomy" id="98671"/>
    <lineage>
        <taxon>Bacteria</taxon>
        <taxon>Bacillati</taxon>
        <taxon>Actinomycetota</taxon>
        <taxon>Actinomycetes</taxon>
        <taxon>Micrococcales</taxon>
        <taxon>Micrococcaceae</taxon>
        <taxon>Pseudoglutamicibacter</taxon>
    </lineage>
</organism>
<dbReference type="NCBIfam" id="TIGR01379">
    <property type="entry name" value="thiL"/>
    <property type="match status" value="1"/>
</dbReference>
<feature type="domain" description="PurM-like N-terminal" evidence="2">
    <location>
        <begin position="51"/>
        <end position="169"/>
    </location>
</feature>
<dbReference type="GO" id="GO:0009030">
    <property type="term" value="F:thiamine-phosphate kinase activity"/>
    <property type="evidence" value="ECO:0007669"/>
    <property type="project" value="UniProtKB-EC"/>
</dbReference>
<reference evidence="4" key="1">
    <citation type="submission" date="2023-07" db="EMBL/GenBank/DDBJ databases">
        <title>Sequencing the genomes of 1000 actinobacteria strains.</title>
        <authorList>
            <person name="Klenk H.-P."/>
        </authorList>
    </citation>
    <scope>NUCLEOTIDE SEQUENCE</scope>
    <source>
        <strain evidence="4">DSM 13068</strain>
    </source>
</reference>
<feature type="domain" description="PurM-like C-terminal" evidence="3">
    <location>
        <begin position="183"/>
        <end position="345"/>
    </location>
</feature>
<feature type="binding site" evidence="1">
    <location>
        <position position="68"/>
    </location>
    <ligand>
        <name>Mg(2+)</name>
        <dbReference type="ChEBI" id="CHEBI:18420"/>
        <label>1</label>
    </ligand>
</feature>
<dbReference type="InterPro" id="IPR010918">
    <property type="entry name" value="PurM-like_C_dom"/>
</dbReference>
<feature type="binding site" evidence="1">
    <location>
        <position position="75"/>
    </location>
    <ligand>
        <name>substrate</name>
    </ligand>
</feature>
<feature type="binding site" evidence="1">
    <location>
        <position position="262"/>
    </location>
    <ligand>
        <name>Mg(2+)</name>
        <dbReference type="ChEBI" id="CHEBI:18420"/>
        <label>3</label>
    </ligand>
</feature>
<comment type="similarity">
    <text evidence="1">Belongs to the thiamine-monophosphate kinase family.</text>
</comment>
<comment type="caution">
    <text evidence="1">Lacks conserved residue(s) required for the propagation of feature annotation.</text>
</comment>
<keyword evidence="1 4" id="KW-0808">Transferase</keyword>
<feature type="binding site" evidence="1">
    <location>
        <position position="102"/>
    </location>
    <ligand>
        <name>Mg(2+)</name>
        <dbReference type="ChEBI" id="CHEBI:18420"/>
        <label>2</label>
    </ligand>
</feature>
<feature type="binding site" evidence="1">
    <location>
        <position position="53"/>
    </location>
    <ligand>
        <name>Mg(2+)</name>
        <dbReference type="ChEBI" id="CHEBI:18420"/>
        <label>4</label>
    </ligand>
</feature>
<dbReference type="SUPFAM" id="SSF55326">
    <property type="entry name" value="PurM N-terminal domain-like"/>
    <property type="match status" value="1"/>
</dbReference>
<dbReference type="InterPro" id="IPR006283">
    <property type="entry name" value="ThiL-like"/>
</dbReference>
<dbReference type="Pfam" id="PF00586">
    <property type="entry name" value="AIRS"/>
    <property type="match status" value="1"/>
</dbReference>
<evidence type="ECO:0000259" key="2">
    <source>
        <dbReference type="Pfam" id="PF00586"/>
    </source>
</evidence>
<dbReference type="InterPro" id="IPR036921">
    <property type="entry name" value="PurM-like_N_sf"/>
</dbReference>
<dbReference type="CDD" id="cd02194">
    <property type="entry name" value="ThiL"/>
    <property type="match status" value="1"/>
</dbReference>
<feature type="binding site" evidence="1">
    <location>
        <begin position="152"/>
        <end position="153"/>
    </location>
    <ligand>
        <name>ATP</name>
        <dbReference type="ChEBI" id="CHEBI:30616"/>
    </ligand>
</feature>
<comment type="caution">
    <text evidence="4">The sequence shown here is derived from an EMBL/GenBank/DDBJ whole genome shotgun (WGS) entry which is preliminary data.</text>
</comment>
<feature type="binding site" evidence="1">
    <location>
        <position position="264"/>
    </location>
    <ligand>
        <name>ATP</name>
        <dbReference type="ChEBI" id="CHEBI:30616"/>
    </ligand>
</feature>
<comment type="catalytic activity">
    <reaction evidence="1">
        <text>thiamine phosphate + ATP = thiamine diphosphate + ADP</text>
        <dbReference type="Rhea" id="RHEA:15913"/>
        <dbReference type="ChEBI" id="CHEBI:30616"/>
        <dbReference type="ChEBI" id="CHEBI:37575"/>
        <dbReference type="ChEBI" id="CHEBI:58937"/>
        <dbReference type="ChEBI" id="CHEBI:456216"/>
        <dbReference type="EC" id="2.7.4.16"/>
    </reaction>
</comment>
<accession>A0ABU1Z1M4</accession>
<feature type="binding site" evidence="1">
    <location>
        <position position="153"/>
    </location>
    <ligand>
        <name>Mg(2+)</name>
        <dbReference type="ChEBI" id="CHEBI:18420"/>
        <label>1</label>
    </ligand>
</feature>
<dbReference type="RefSeq" id="WP_070490372.1">
    <property type="nucleotide sequence ID" value="NZ_JAVDXX010000001.1"/>
</dbReference>